<evidence type="ECO:0000256" key="3">
    <source>
        <dbReference type="ARBA" id="ARBA00022449"/>
    </source>
</evidence>
<dbReference type="InterPro" id="IPR006037">
    <property type="entry name" value="RCK_C"/>
</dbReference>
<evidence type="ECO:0000256" key="7">
    <source>
        <dbReference type="ARBA" id="ARBA00023065"/>
    </source>
</evidence>
<accession>A0A543IY93</accession>
<evidence type="ECO:0000256" key="8">
    <source>
        <dbReference type="ARBA" id="ARBA00023136"/>
    </source>
</evidence>
<dbReference type="GO" id="GO:0008324">
    <property type="term" value="F:monoatomic cation transmembrane transporter activity"/>
    <property type="evidence" value="ECO:0007669"/>
    <property type="project" value="InterPro"/>
</dbReference>
<feature type="transmembrane region" description="Helical" evidence="10">
    <location>
        <begin position="30"/>
        <end position="46"/>
    </location>
</feature>
<dbReference type="NCBIfam" id="NF003716">
    <property type="entry name" value="PRK05326.1-3"/>
    <property type="match status" value="1"/>
</dbReference>
<evidence type="ECO:0000313" key="13">
    <source>
        <dbReference type="Proteomes" id="UP000319213"/>
    </source>
</evidence>
<evidence type="ECO:0000256" key="1">
    <source>
        <dbReference type="ARBA" id="ARBA00004651"/>
    </source>
</evidence>
<feature type="domain" description="RCK C-terminal" evidence="11">
    <location>
        <begin position="399"/>
        <end position="481"/>
    </location>
</feature>
<feature type="transmembrane region" description="Helical" evidence="10">
    <location>
        <begin position="89"/>
        <end position="114"/>
    </location>
</feature>
<dbReference type="OrthoDB" id="9810759at2"/>
<evidence type="ECO:0000256" key="5">
    <source>
        <dbReference type="ARBA" id="ARBA00022692"/>
    </source>
</evidence>
<keyword evidence="4" id="KW-1003">Cell membrane</keyword>
<evidence type="ECO:0000313" key="12">
    <source>
        <dbReference type="EMBL" id="TQM75548.1"/>
    </source>
</evidence>
<dbReference type="GO" id="GO:0006813">
    <property type="term" value="P:potassium ion transport"/>
    <property type="evidence" value="ECO:0007669"/>
    <property type="project" value="InterPro"/>
</dbReference>
<organism evidence="12 13">
    <name type="scientific">Thermopolyspora flexuosa</name>
    <dbReference type="NCBI Taxonomy" id="103836"/>
    <lineage>
        <taxon>Bacteria</taxon>
        <taxon>Bacillati</taxon>
        <taxon>Actinomycetota</taxon>
        <taxon>Actinomycetes</taxon>
        <taxon>Streptosporangiales</taxon>
        <taxon>Streptosporangiaceae</taxon>
        <taxon>Thermopolyspora</taxon>
    </lineage>
</organism>
<keyword evidence="13" id="KW-1185">Reference proteome</keyword>
<evidence type="ECO:0000256" key="2">
    <source>
        <dbReference type="ARBA" id="ARBA00022448"/>
    </source>
</evidence>
<comment type="subcellular location">
    <subcellularLocation>
        <location evidence="1">Cell membrane</location>
        <topology evidence="1">Multi-pass membrane protein</topology>
    </subcellularLocation>
</comment>
<feature type="compositionally biased region" description="Pro residues" evidence="9">
    <location>
        <begin position="539"/>
        <end position="548"/>
    </location>
</feature>
<dbReference type="RefSeq" id="WP_142259549.1">
    <property type="nucleotide sequence ID" value="NZ_BMPV01000001.1"/>
</dbReference>
<feature type="compositionally biased region" description="Polar residues" evidence="9">
    <location>
        <begin position="579"/>
        <end position="589"/>
    </location>
</feature>
<keyword evidence="8 10" id="KW-0472">Membrane</keyword>
<dbReference type="Gene3D" id="3.30.70.1450">
    <property type="entry name" value="Regulator of K+ conductance, C-terminal domain"/>
    <property type="match status" value="1"/>
</dbReference>
<dbReference type="PROSITE" id="PS51202">
    <property type="entry name" value="RCK_C"/>
    <property type="match status" value="1"/>
</dbReference>
<keyword evidence="5 10" id="KW-0812">Transmembrane</keyword>
<dbReference type="GO" id="GO:1902600">
    <property type="term" value="P:proton transmembrane transport"/>
    <property type="evidence" value="ECO:0007669"/>
    <property type="project" value="InterPro"/>
</dbReference>
<keyword evidence="2" id="KW-0813">Transport</keyword>
<keyword evidence="3" id="KW-0050">Antiport</keyword>
<dbReference type="EMBL" id="VFPQ01000001">
    <property type="protein sequence ID" value="TQM75548.1"/>
    <property type="molecule type" value="Genomic_DNA"/>
</dbReference>
<gene>
    <name evidence="12" type="ORF">FHX40_2260</name>
</gene>
<feature type="compositionally biased region" description="Basic and acidic residues" evidence="9">
    <location>
        <begin position="522"/>
        <end position="532"/>
    </location>
</feature>
<feature type="transmembrane region" description="Helical" evidence="10">
    <location>
        <begin position="331"/>
        <end position="351"/>
    </location>
</feature>
<dbReference type="PANTHER" id="PTHR32507">
    <property type="entry name" value="NA(+)/H(+) ANTIPORTER 1"/>
    <property type="match status" value="1"/>
</dbReference>
<proteinExistence type="predicted"/>
<dbReference type="Gene3D" id="1.20.1530.20">
    <property type="match status" value="1"/>
</dbReference>
<feature type="transmembrane region" description="Helical" evidence="10">
    <location>
        <begin position="299"/>
        <end position="319"/>
    </location>
</feature>
<dbReference type="InterPro" id="IPR006153">
    <property type="entry name" value="Cation/H_exchanger_TM"/>
</dbReference>
<evidence type="ECO:0000256" key="6">
    <source>
        <dbReference type="ARBA" id="ARBA00022989"/>
    </source>
</evidence>
<dbReference type="Pfam" id="PF00999">
    <property type="entry name" value="Na_H_Exchanger"/>
    <property type="match status" value="1"/>
</dbReference>
<evidence type="ECO:0000256" key="4">
    <source>
        <dbReference type="ARBA" id="ARBA00022475"/>
    </source>
</evidence>
<dbReference type="InterPro" id="IPR038770">
    <property type="entry name" value="Na+/solute_symporter_sf"/>
</dbReference>
<feature type="transmembrane region" description="Helical" evidence="10">
    <location>
        <begin position="357"/>
        <end position="376"/>
    </location>
</feature>
<evidence type="ECO:0000256" key="9">
    <source>
        <dbReference type="SAM" id="MobiDB-lite"/>
    </source>
</evidence>
<dbReference type="GO" id="GO:0005886">
    <property type="term" value="C:plasma membrane"/>
    <property type="evidence" value="ECO:0007669"/>
    <property type="project" value="UniProtKB-SubCell"/>
</dbReference>
<evidence type="ECO:0000256" key="10">
    <source>
        <dbReference type="SAM" id="Phobius"/>
    </source>
</evidence>
<dbReference type="PANTHER" id="PTHR32507:SF7">
    <property type="entry name" value="K(+)_H(+) ANTIPORTER NHAP2"/>
    <property type="match status" value="1"/>
</dbReference>
<keyword evidence="7" id="KW-0406">Ion transport</keyword>
<dbReference type="NCBIfam" id="NF003715">
    <property type="entry name" value="PRK05326.1-2"/>
    <property type="match status" value="1"/>
</dbReference>
<protein>
    <submittedName>
        <fullName evidence="12">Potassium/proton antiporter (CPA1 family)</fullName>
    </submittedName>
</protein>
<feature type="transmembrane region" description="Helical" evidence="10">
    <location>
        <begin position="235"/>
        <end position="254"/>
    </location>
</feature>
<name>A0A543IY93_9ACTN</name>
<dbReference type="GO" id="GO:0015297">
    <property type="term" value="F:antiporter activity"/>
    <property type="evidence" value="ECO:0007669"/>
    <property type="project" value="UniProtKB-KW"/>
</dbReference>
<dbReference type="Proteomes" id="UP000319213">
    <property type="component" value="Unassembled WGS sequence"/>
</dbReference>
<feature type="transmembrane region" description="Helical" evidence="10">
    <location>
        <begin position="58"/>
        <end position="77"/>
    </location>
</feature>
<feature type="region of interest" description="Disordered" evidence="9">
    <location>
        <begin position="488"/>
        <end position="609"/>
    </location>
</feature>
<evidence type="ECO:0000259" key="11">
    <source>
        <dbReference type="PROSITE" id="PS51202"/>
    </source>
</evidence>
<sequence length="609" mass="62830">MSLPQLYIVLLVGGLVLFAGIAAVRTAGRLGLPSLLLFLALGVFLGEDGLGIPFDDAALAQTLGAGALAVILVEGGLSTRWNDIRRMLAPAGILATLGVVISVLVTAAGAHLLLGMEWRLALLLGAIVSSTDAAAVFSVLRGLPLPRRLAGLVEAESGFNDAPTVILVLVFSAAGALPGPLEIGWQMVYQIAVGILFGLLFGWGGAKGLRYVALPASGLYPLATLGLGITAFAAAGAAGASGIVAAYLSGIILGNSELPHRAATRSFAEGAAWLAQIGLFVMLGLLADPSDLPSALVPGLVVGLVLLLAARPISVVLCLLPFRMPWRSQAFISWAGLRGAVPIVLTTFPIVADVPGAWHLLNIVFVIVAVFTLIQAPSLTVVARRLGLAEDEQARQIGIESAPLDALGAELLTVTIPPGSRLHGVEVGELRLPAPSAIGLIVRDRRSSFVPTPDTRLREGDELLIVTTMAVREATERRLRAVSRGGRLARWFGDDGGPEPPKRTAAPLPAIGSTATGRRGARPSDGHGDQGRSRRPGHPPRPAAPPTPGERSPSPHIRPDGARAPHIAHPPAALPGPQQPNGTGTTPSAQGPAGEENEPSARPAGHRPG</sequence>
<reference evidence="12 13" key="1">
    <citation type="submission" date="2019-06" db="EMBL/GenBank/DDBJ databases">
        <title>Sequencing the genomes of 1000 actinobacteria strains.</title>
        <authorList>
            <person name="Klenk H.-P."/>
        </authorList>
    </citation>
    <scope>NUCLEOTIDE SEQUENCE [LARGE SCALE GENOMIC DNA]</scope>
    <source>
        <strain evidence="12 13">DSM 43186</strain>
    </source>
</reference>
<comment type="caution">
    <text evidence="12">The sequence shown here is derived from an EMBL/GenBank/DDBJ whole genome shotgun (WGS) entry which is preliminary data.</text>
</comment>
<dbReference type="AlphaFoldDB" id="A0A543IY93"/>
<feature type="transmembrane region" description="Helical" evidence="10">
    <location>
        <begin position="187"/>
        <end position="204"/>
    </location>
</feature>
<feature type="transmembrane region" description="Helical" evidence="10">
    <location>
        <begin position="164"/>
        <end position="181"/>
    </location>
</feature>
<dbReference type="InterPro" id="IPR036721">
    <property type="entry name" value="RCK_C_sf"/>
</dbReference>
<dbReference type="SUPFAM" id="SSF116726">
    <property type="entry name" value="TrkA C-terminal domain-like"/>
    <property type="match status" value="1"/>
</dbReference>
<keyword evidence="6 10" id="KW-1133">Transmembrane helix</keyword>
<feature type="transmembrane region" description="Helical" evidence="10">
    <location>
        <begin position="6"/>
        <end position="23"/>
    </location>
</feature>
<feature type="transmembrane region" description="Helical" evidence="10">
    <location>
        <begin position="266"/>
        <end position="287"/>
    </location>
</feature>
<dbReference type="Pfam" id="PF02080">
    <property type="entry name" value="TrkA_C"/>
    <property type="match status" value="1"/>
</dbReference>